<evidence type="ECO:0000256" key="6">
    <source>
        <dbReference type="PIRNR" id="PIRNR002854"/>
    </source>
</evidence>
<comment type="similarity">
    <text evidence="6">Belongs to the nlpA lipoprotein family.</text>
</comment>
<keyword evidence="2 8" id="KW-0732">Signal</keyword>
<evidence type="ECO:0000256" key="8">
    <source>
        <dbReference type="SAM" id="SignalP"/>
    </source>
</evidence>
<keyword evidence="5 6" id="KW-0449">Lipoprotein</keyword>
<dbReference type="InterPro" id="IPR004872">
    <property type="entry name" value="Lipoprotein_NlpA"/>
</dbReference>
<evidence type="ECO:0000256" key="7">
    <source>
        <dbReference type="PIRSR" id="PIRSR002854-1"/>
    </source>
</evidence>
<dbReference type="EMBL" id="QRMZ01000015">
    <property type="protein sequence ID" value="RHK05780.1"/>
    <property type="molecule type" value="Genomic_DNA"/>
</dbReference>
<name>A0A415ER37_ENTCA</name>
<dbReference type="AlphaFoldDB" id="A0A415ER37"/>
<feature type="chain" id="PRO_5019323722" description="Lipoprotein" evidence="8">
    <location>
        <begin position="31"/>
        <end position="276"/>
    </location>
</feature>
<dbReference type="Gene3D" id="3.40.190.10">
    <property type="entry name" value="Periplasmic binding protein-like II"/>
    <property type="match status" value="2"/>
</dbReference>
<protein>
    <recommendedName>
        <fullName evidence="6">Lipoprotein</fullName>
    </recommendedName>
</protein>
<feature type="signal peptide" evidence="8">
    <location>
        <begin position="1"/>
        <end position="30"/>
    </location>
</feature>
<dbReference type="Pfam" id="PF03180">
    <property type="entry name" value="Lipoprotein_9"/>
    <property type="match status" value="1"/>
</dbReference>
<proteinExistence type="inferred from homology"/>
<feature type="lipid moiety-binding region" description="S-diacylglycerol cysteine" evidence="7">
    <location>
        <position position="25"/>
    </location>
</feature>
<keyword evidence="3" id="KW-0472">Membrane</keyword>
<dbReference type="PIRSF" id="PIRSF002854">
    <property type="entry name" value="MetQ"/>
    <property type="match status" value="1"/>
</dbReference>
<organism evidence="9 10">
    <name type="scientific">Enterococcus casseliflavus</name>
    <name type="common">Enterococcus flavescens</name>
    <dbReference type="NCBI Taxonomy" id="37734"/>
    <lineage>
        <taxon>Bacteria</taxon>
        <taxon>Bacillati</taxon>
        <taxon>Bacillota</taxon>
        <taxon>Bacilli</taxon>
        <taxon>Lactobacillales</taxon>
        <taxon>Enterococcaceae</taxon>
        <taxon>Enterococcus</taxon>
    </lineage>
</organism>
<comment type="caution">
    <text evidence="9">The sequence shown here is derived from an EMBL/GenBank/DDBJ whole genome shotgun (WGS) entry which is preliminary data.</text>
</comment>
<evidence type="ECO:0000256" key="5">
    <source>
        <dbReference type="ARBA" id="ARBA00023288"/>
    </source>
</evidence>
<keyword evidence="4" id="KW-0564">Palmitate</keyword>
<evidence type="ECO:0000256" key="2">
    <source>
        <dbReference type="ARBA" id="ARBA00022729"/>
    </source>
</evidence>
<evidence type="ECO:0000256" key="1">
    <source>
        <dbReference type="ARBA" id="ARBA00004635"/>
    </source>
</evidence>
<evidence type="ECO:0000256" key="4">
    <source>
        <dbReference type="ARBA" id="ARBA00023139"/>
    </source>
</evidence>
<evidence type="ECO:0000313" key="10">
    <source>
        <dbReference type="Proteomes" id="UP000286288"/>
    </source>
</evidence>
<dbReference type="SUPFAM" id="SSF53850">
    <property type="entry name" value="Periplasmic binding protein-like II"/>
    <property type="match status" value="1"/>
</dbReference>
<evidence type="ECO:0000313" key="9">
    <source>
        <dbReference type="EMBL" id="RHK05780.1"/>
    </source>
</evidence>
<dbReference type="PANTHER" id="PTHR30429:SF3">
    <property type="entry name" value="LIPOPROTEIN"/>
    <property type="match status" value="1"/>
</dbReference>
<dbReference type="Proteomes" id="UP000286288">
    <property type="component" value="Unassembled WGS sequence"/>
</dbReference>
<reference evidence="9 10" key="1">
    <citation type="submission" date="2018-08" db="EMBL/GenBank/DDBJ databases">
        <title>A genome reference for cultivated species of the human gut microbiota.</title>
        <authorList>
            <person name="Zou Y."/>
            <person name="Xue W."/>
            <person name="Luo G."/>
        </authorList>
    </citation>
    <scope>NUCLEOTIDE SEQUENCE [LARGE SCALE GENOMIC DNA]</scope>
    <source>
        <strain evidence="9 10">AF48-16</strain>
    </source>
</reference>
<dbReference type="PROSITE" id="PS51257">
    <property type="entry name" value="PROKAR_LIPOPROTEIN"/>
    <property type="match status" value="1"/>
</dbReference>
<dbReference type="GO" id="GO:0016020">
    <property type="term" value="C:membrane"/>
    <property type="evidence" value="ECO:0007669"/>
    <property type="project" value="UniProtKB-SubCell"/>
</dbReference>
<dbReference type="PANTHER" id="PTHR30429">
    <property type="entry name" value="D-METHIONINE-BINDING LIPOPROTEIN METQ"/>
    <property type="match status" value="1"/>
</dbReference>
<accession>A0A415ER37</accession>
<gene>
    <name evidence="9" type="ORF">DW084_11590</name>
</gene>
<evidence type="ECO:0000256" key="3">
    <source>
        <dbReference type="ARBA" id="ARBA00023136"/>
    </source>
</evidence>
<comment type="subcellular location">
    <subcellularLocation>
        <location evidence="1">Membrane</location>
        <topology evidence="1">Lipid-anchor</topology>
    </subcellularLocation>
</comment>
<sequence length="276" mass="29978">MKRNVVNVLTTGVIGLLALFSLAACGTNQADEETTVVKLGVVGEQNEAWEHVQEELKENENIDLQLVKFTDYRQPIVALEDGSIDLHAALTEIFMDNVNEESGYSNTTIAYTTLNPLGIYSDKITDVSELADGATVALPNDVSNESRALLLLQTAGLITLDESKGLLPTTSDVTDNPKALKFELLDSNQTARAMTDVDISLINNGMAVDAGLVPTEDAIFLEPVADSSTPYYNVIAARADEAENDVYQTVVAYYQTDEVKAIIDEVTKKSSIPVWE</sequence>